<protein>
    <submittedName>
        <fullName evidence="1">Uncharacterized protein</fullName>
    </submittedName>
</protein>
<sequence>MFGVRHTLGRLPEIRYLGSVARNVKPREPGATLRVCGVFMEQCLERKMVVLTRTYSMQVAVLVAQQQIDLYNTSLWESMAAHGLRAVAQPAQIAVRVHCA</sequence>
<comment type="caution">
    <text evidence="1">The sequence shown here is derived from an EMBL/GenBank/DDBJ whole genome shotgun (WGS) entry which is preliminary data.</text>
</comment>
<gene>
    <name evidence="1" type="ORF">TRIATDRAFT_158969</name>
</gene>
<reference evidence="1 2" key="1">
    <citation type="journal article" date="2011" name="Genome Biol.">
        <title>Comparative genome sequence analysis underscores mycoparasitism as the ancestral life style of Trichoderma.</title>
        <authorList>
            <person name="Kubicek C.P."/>
            <person name="Herrera-Estrella A."/>
            <person name="Seidl-Seiboth V."/>
            <person name="Martinez D.A."/>
            <person name="Druzhinina I.S."/>
            <person name="Thon M."/>
            <person name="Zeilinger S."/>
            <person name="Casas-Flores S."/>
            <person name="Horwitz B.A."/>
            <person name="Mukherjee P.K."/>
            <person name="Mukherjee M."/>
            <person name="Kredics L."/>
            <person name="Alcaraz L.D."/>
            <person name="Aerts A."/>
            <person name="Antal Z."/>
            <person name="Atanasova L."/>
            <person name="Cervantes-Badillo M.G."/>
            <person name="Challacombe J."/>
            <person name="Chertkov O."/>
            <person name="McCluskey K."/>
            <person name="Coulpier F."/>
            <person name="Deshpande N."/>
            <person name="von Doehren H."/>
            <person name="Ebbole D.J."/>
            <person name="Esquivel-Naranjo E.U."/>
            <person name="Fekete E."/>
            <person name="Flipphi M."/>
            <person name="Glaser F."/>
            <person name="Gomez-Rodriguez E.Y."/>
            <person name="Gruber S."/>
            <person name="Han C."/>
            <person name="Henrissat B."/>
            <person name="Hermosa R."/>
            <person name="Hernandez-Onate M."/>
            <person name="Karaffa L."/>
            <person name="Kosti I."/>
            <person name="Le Crom S."/>
            <person name="Lindquist E."/>
            <person name="Lucas S."/>
            <person name="Luebeck M."/>
            <person name="Luebeck P.S."/>
            <person name="Margeot A."/>
            <person name="Metz B."/>
            <person name="Misra M."/>
            <person name="Nevalainen H."/>
            <person name="Omann M."/>
            <person name="Packer N."/>
            <person name="Perrone G."/>
            <person name="Uresti-Rivera E.E."/>
            <person name="Salamov A."/>
            <person name="Schmoll M."/>
            <person name="Seiboth B."/>
            <person name="Shapiro H."/>
            <person name="Sukno S."/>
            <person name="Tamayo-Ramos J.A."/>
            <person name="Tisch D."/>
            <person name="Wiest A."/>
            <person name="Wilkinson H.H."/>
            <person name="Zhang M."/>
            <person name="Coutinho P.M."/>
            <person name="Kenerley C.M."/>
            <person name="Monte E."/>
            <person name="Baker S.E."/>
            <person name="Grigoriev I.V."/>
        </authorList>
    </citation>
    <scope>NUCLEOTIDE SEQUENCE [LARGE SCALE GENOMIC DNA]</scope>
    <source>
        <strain evidence="2">ATCC 20476 / IMI 206040</strain>
    </source>
</reference>
<accession>G9P8Q2</accession>
<evidence type="ECO:0000313" key="2">
    <source>
        <dbReference type="Proteomes" id="UP000005426"/>
    </source>
</evidence>
<organism evidence="1 2">
    <name type="scientific">Hypocrea atroviridis (strain ATCC 20476 / IMI 206040)</name>
    <name type="common">Trichoderma atroviride</name>
    <dbReference type="NCBI Taxonomy" id="452589"/>
    <lineage>
        <taxon>Eukaryota</taxon>
        <taxon>Fungi</taxon>
        <taxon>Dikarya</taxon>
        <taxon>Ascomycota</taxon>
        <taxon>Pezizomycotina</taxon>
        <taxon>Sordariomycetes</taxon>
        <taxon>Hypocreomycetidae</taxon>
        <taxon>Hypocreales</taxon>
        <taxon>Hypocreaceae</taxon>
        <taxon>Trichoderma</taxon>
    </lineage>
</organism>
<dbReference type="Proteomes" id="UP000005426">
    <property type="component" value="Unassembled WGS sequence"/>
</dbReference>
<dbReference type="EMBL" id="ABDG02000027">
    <property type="protein sequence ID" value="EHK40988.1"/>
    <property type="molecule type" value="Genomic_DNA"/>
</dbReference>
<evidence type="ECO:0000313" key="1">
    <source>
        <dbReference type="EMBL" id="EHK40988.1"/>
    </source>
</evidence>
<keyword evidence="2" id="KW-1185">Reference proteome</keyword>
<proteinExistence type="predicted"/>
<dbReference type="AlphaFoldDB" id="G9P8Q2"/>
<name>G9P8Q2_HYPAI</name>
<dbReference type="HOGENOM" id="CLU_2306526_0_0_1"/>